<evidence type="ECO:0000256" key="4">
    <source>
        <dbReference type="ARBA" id="ARBA00022723"/>
    </source>
</evidence>
<dbReference type="GO" id="GO:0016226">
    <property type="term" value="P:iron-sulfur cluster assembly"/>
    <property type="evidence" value="ECO:0007669"/>
    <property type="project" value="InterPro"/>
</dbReference>
<dbReference type="Gene3D" id="1.25.40.690">
    <property type="match status" value="1"/>
</dbReference>
<evidence type="ECO:0000313" key="19">
    <source>
        <dbReference type="Proteomes" id="UP000233524"/>
    </source>
</evidence>
<dbReference type="Gene3D" id="3.40.50.300">
    <property type="entry name" value="P-loop containing nucleotide triphosphate hydrolases"/>
    <property type="match status" value="1"/>
</dbReference>
<evidence type="ECO:0000256" key="13">
    <source>
        <dbReference type="ARBA" id="ARBA00023132"/>
    </source>
</evidence>
<dbReference type="HAMAP" id="MF_02040">
    <property type="entry name" value="Mrp_NBP35"/>
    <property type="match status" value="1"/>
</dbReference>
<dbReference type="Pfam" id="PF13634">
    <property type="entry name" value="Nucleoporin_FG"/>
    <property type="match status" value="4"/>
</dbReference>
<keyword evidence="11" id="KW-0811">Translocation</keyword>
<evidence type="ECO:0000256" key="14">
    <source>
        <dbReference type="ARBA" id="ARBA00023242"/>
    </source>
</evidence>
<evidence type="ECO:0000256" key="1">
    <source>
        <dbReference type="ARBA" id="ARBA00004567"/>
    </source>
</evidence>
<dbReference type="InterPro" id="IPR007230">
    <property type="entry name" value="Nup98_auto-Pept-S59_dom"/>
</dbReference>
<dbReference type="EMBL" id="NLAX01000701">
    <property type="protein sequence ID" value="PKS07849.1"/>
    <property type="molecule type" value="Genomic_DNA"/>
</dbReference>
<feature type="region of interest" description="Disordered" evidence="16">
    <location>
        <begin position="771"/>
        <end position="846"/>
    </location>
</feature>
<feature type="region of interest" description="Disordered" evidence="16">
    <location>
        <begin position="1"/>
        <end position="52"/>
    </location>
</feature>
<dbReference type="GO" id="GO:0017056">
    <property type="term" value="F:structural constituent of nuclear pore"/>
    <property type="evidence" value="ECO:0007669"/>
    <property type="project" value="InterPro"/>
</dbReference>
<keyword evidence="8" id="KW-0067">ATP-binding</keyword>
<feature type="region of interest" description="Disordered" evidence="16">
    <location>
        <begin position="297"/>
        <end position="337"/>
    </location>
</feature>
<dbReference type="FunFam" id="3.40.50.300:FF:001278">
    <property type="entry name" value="Iron-sulfur cluster carrier protein"/>
    <property type="match status" value="1"/>
</dbReference>
<dbReference type="STRING" id="41688.A0A2N3N5X8"/>
<name>A0A2N3N5X8_9PEZI</name>
<feature type="compositionally biased region" description="Low complexity" evidence="16">
    <location>
        <begin position="529"/>
        <end position="541"/>
    </location>
</feature>
<feature type="compositionally biased region" description="Gly residues" evidence="16">
    <location>
        <begin position="594"/>
        <end position="604"/>
    </location>
</feature>
<dbReference type="InterPro" id="IPR019591">
    <property type="entry name" value="Mrp/NBP35_ATP-bd"/>
</dbReference>
<comment type="similarity">
    <text evidence="15">Belongs to the Mrp/NBP35 ATP-binding proteins family.</text>
</comment>
<keyword evidence="10" id="KW-0408">Iron</keyword>
<dbReference type="SUPFAM" id="SSF82215">
    <property type="entry name" value="C-terminal autoproteolytic domain of nucleoporin nup98"/>
    <property type="match status" value="1"/>
</dbReference>
<feature type="compositionally biased region" description="Gly residues" evidence="16">
    <location>
        <begin position="470"/>
        <end position="481"/>
    </location>
</feature>
<feature type="compositionally biased region" description="Gly residues" evidence="16">
    <location>
        <begin position="1"/>
        <end position="10"/>
    </location>
</feature>
<dbReference type="Gene3D" id="3.30.1610.10">
    <property type="entry name" value="Peptidase S59, nucleoporin"/>
    <property type="match status" value="1"/>
</dbReference>
<dbReference type="OrthoDB" id="3797628at2759"/>
<dbReference type="PANTHER" id="PTHR42961">
    <property type="entry name" value="IRON-SULFUR PROTEIN NUBPL"/>
    <property type="match status" value="1"/>
</dbReference>
<feature type="compositionally biased region" description="Low complexity" evidence="16">
    <location>
        <begin position="26"/>
        <end position="52"/>
    </location>
</feature>
<dbReference type="SUPFAM" id="SSF52540">
    <property type="entry name" value="P-loop containing nucleoside triphosphate hydrolases"/>
    <property type="match status" value="1"/>
</dbReference>
<sequence>MSFGGFGGFGQSNNQQQSSGFGGFGSNSSTTPAFGANNNTTSGFGSNTNTNTSGGLFGASGGGFGSGGSFGSTNTTSAFGSKPAFGSTTTSTGSGLFGSSNTATGNSTFGGFGSSSNNTATNTTSTFGSGGGGGLFGASKPAFGSGSTTTGGSLFGGGSTTGGFGASNNPGLGANVGDPPGTANTPFQAYVERDGTSSTQNSFQNILFQDPYKKWSAEELRLADYAQGRRHGNATGAGAFGVSSGFGSGTTFGSNTQQQSSGFGANTGSTGGLFGSGSTTTPAAGFGTQNTGTSAFGSGSSGGGLFGQNKPATTGGLFGSGTSQPAQSGGLFGSTTGGSSAFGSTGNTTGGAFGSGAATNTGGGGLFGSAAQKPGFSFGNTGTNPSTGFGSGNTSSGFGSNNATGTTQSGGGLFGSATQNTNTGGGLFGGGANQQNTTSTFGSGGFGAQNQQKPGGLFGNTGGTQTTSLFGGGGTTTGGFGQANTAGNTGGGLFGAKPATGTTGGGLFGNATAAQSSGTGTGLFGSLGAGNQNQQSGQSSLFPSVGQNQAKPSLFGGTAQQSSGGLFGQSQQQGSVFGSSASGQQQQQQPQGSLFGGSILGGSQGPNSTPQSLTASITDVSAYGTPSLFSAQGATEAANPGPLATPLSSKSKPRRGSVLPMYKLNPASARYVTPQKRGFGFSYSTYGTPGSATSTSSTPGGLGRSLLGASLNRGLNKSVSTSSLRRSFNAEDSILAPGAFSASGGPRFYGNTGSAKKLVINKDMRSDLFATPTKERPLLEAGTGSRKLSKRVSFDTSTAENTEDGDQARTPTPTSNGALILRDTDNDKTPNNGTKAAANHTTPEMEQVSTNELTVVHEEPQPDPQSAKNAGIDLAPGAYWMRPSKEDILNMNRMQRQKVSGFTVGRRNVGQITFKTPVDLSNIDLDDLFGGIIILETRSATVYPVAAKKPPVGKGLNVPSQISLEQSWPRGRDKRLTTDAKRFAKHVERLKRIEDTTFESYDKDTGIWTFSVEHFTTYGLDYDEESEGESTAVEPHANVPLAQERQMQSPEPEDFDDTFDFRRNPRLVPGAFDQSHSRFEENEQETTGYAGEPSFLGDSSAGSAPQQLMLSVEQPQFGDEYDESENEEMTGTSFRPHLAAEQDGYSPDDDDAMQVNETPGGILRARMRAIKDSAAPVKVQIADGDDWMDMLQKTVSPQKRDRAMLKSLRDSVAQYPLDSPTISAAEKRSLPHMASDGRGFATSIDLMNSLFEKTKAPRQVERTNDSRGFLQWPYERQAKVVQPSDEAANVSRPRWGPDGTLILPALRSSAVAQSRFGQGPGDLLVLQKRRLEEEMPGVVMAKFANELSASALHTQVRHTRFGVVDGVPKASLNLAKVSSIFQERNTNDPGTRHEKLVWELAGILFDDMPESTSEAAHRARKAELSRFWRELVADASLRSTGLAKSNEEKAVACLAGHRVQDACKHLIQGRNFHLATLVALIGTSTSSKKIMKEQLQEWHDANLLSEFSQPIRAIYEMLAGNVGVCEGKKGVAIEDRLDSFVISEEFQLDWKQAFGLRLWYAIAPQDDVSVAVKLFKEDVEQQREIPPLPWFVEQAIEPLWKDPSPKDRQDLLWGLLRLYSDESETLDMFLVPENSQLSPLDFRLPWQLGQALSSTKKVSYGGNSSERSDAMTFLFASQLVNEGSWLEATYVLLYVEDPKAREKSIRDHLCRHASLLGPETGDNVTTLTQNFKIPPAWIWEAQALYMRSVEGDAVAEVQCLVRAGLFEEAHRRLVEQVAPQAIVERDYQGLSDILSKFEGKEDQVSDWTQGGEVYQDFLGLMRCRAQRAKVPTQLLQKLISSLPGLQNKNRSTSTYHDAALAEMSSVVARAIADSSDKEQESLLPKVLNLPLTEDSHLSQSGLPRSGTPPSWPRAPKKRRIAGVGKVVAVSSAKGGVGKSTTAANLSLAFARMGLRAGILDTDIFGPSIPTLFNLNGEPRLSPNNQLIPLTNYGVKTMSMGYLVGEDAPVVWRGPMVMKAIQQLLHEVDWGGIDVLVLDLPPGTGDTQLTISQQVILDGSVIITTPHTLAVKDAIKGINMFRTLHVPLLGLIQNMSLYTCPSCSASHHVFGAADRALNICKEQDIEFLGDVPLDPGIGDSIEDGKPVVVTEPEGRIAGIYMDFAKKIADKIELI</sequence>
<keyword evidence="5" id="KW-0677">Repeat</keyword>
<dbReference type="InterPro" id="IPR000808">
    <property type="entry name" value="Mrp-like_CS"/>
</dbReference>
<evidence type="ECO:0000256" key="5">
    <source>
        <dbReference type="ARBA" id="ARBA00022737"/>
    </source>
</evidence>
<evidence type="ECO:0000256" key="11">
    <source>
        <dbReference type="ARBA" id="ARBA00023010"/>
    </source>
</evidence>
<evidence type="ECO:0000256" key="7">
    <source>
        <dbReference type="ARBA" id="ARBA00022816"/>
    </source>
</evidence>
<evidence type="ECO:0000256" key="9">
    <source>
        <dbReference type="ARBA" id="ARBA00022927"/>
    </source>
</evidence>
<dbReference type="InterPro" id="IPR044304">
    <property type="entry name" value="NUBPL-like"/>
</dbReference>
<dbReference type="InterPro" id="IPR025574">
    <property type="entry name" value="Nucleoporin_FG_rpt"/>
</dbReference>
<keyword evidence="4" id="KW-0479">Metal-binding</keyword>
<feature type="compositionally biased region" description="Gly residues" evidence="16">
    <location>
        <begin position="423"/>
        <end position="432"/>
    </location>
</feature>
<evidence type="ECO:0000256" key="2">
    <source>
        <dbReference type="ARBA" id="ARBA00008926"/>
    </source>
</evidence>
<comment type="similarity">
    <text evidence="2">Belongs to the nucleoporin GLFG family.</text>
</comment>
<evidence type="ECO:0000259" key="17">
    <source>
        <dbReference type="PROSITE" id="PS51434"/>
    </source>
</evidence>
<dbReference type="InParanoid" id="A0A2N3N5X8"/>
<feature type="region of interest" description="Disordered" evidence="16">
    <location>
        <begin position="1040"/>
        <end position="1104"/>
    </location>
</feature>
<evidence type="ECO:0000256" key="12">
    <source>
        <dbReference type="ARBA" id="ARBA00023014"/>
    </source>
</evidence>
<evidence type="ECO:0000256" key="3">
    <source>
        <dbReference type="ARBA" id="ARBA00022448"/>
    </source>
</evidence>
<dbReference type="GO" id="GO:0051539">
    <property type="term" value="F:4 iron, 4 sulfur cluster binding"/>
    <property type="evidence" value="ECO:0007669"/>
    <property type="project" value="TreeGrafter"/>
</dbReference>
<keyword evidence="13" id="KW-0906">Nuclear pore complex</keyword>
<keyword evidence="12" id="KW-0411">Iron-sulfur</keyword>
<feature type="region of interest" description="Disordered" evidence="16">
    <location>
        <begin position="633"/>
        <end position="657"/>
    </location>
</feature>
<keyword evidence="7" id="KW-0509">mRNA transport</keyword>
<dbReference type="InterPro" id="IPR027417">
    <property type="entry name" value="P-loop_NTPase"/>
</dbReference>
<dbReference type="Pfam" id="PF10609">
    <property type="entry name" value="ParA"/>
    <property type="match status" value="1"/>
</dbReference>
<comment type="caution">
    <text evidence="18">The sequence shown here is derived from an EMBL/GenBank/DDBJ whole genome shotgun (WGS) entry which is preliminary data.</text>
</comment>
<dbReference type="VEuPathDB" id="FungiDB:jhhlp_006457"/>
<gene>
    <name evidence="18" type="ORF">jhhlp_006457</name>
</gene>
<protein>
    <recommendedName>
        <fullName evidence="17">Peptidase S59 domain-containing protein</fullName>
    </recommendedName>
</protein>
<proteinExistence type="inferred from homology"/>
<dbReference type="PROSITE" id="PS51434">
    <property type="entry name" value="NUP_C"/>
    <property type="match status" value="1"/>
</dbReference>
<dbReference type="InterPro" id="IPR021967">
    <property type="entry name" value="Nup98_C"/>
</dbReference>
<feature type="compositionally biased region" description="Polar residues" evidence="16">
    <location>
        <begin position="829"/>
        <end position="846"/>
    </location>
</feature>
<evidence type="ECO:0000256" key="16">
    <source>
        <dbReference type="SAM" id="MobiDB-lite"/>
    </source>
</evidence>
<comment type="subcellular location">
    <subcellularLocation>
        <location evidence="1">Nucleus</location>
        <location evidence="1">Nuclear pore complex</location>
    </subcellularLocation>
</comment>
<dbReference type="PANTHER" id="PTHR42961:SF2">
    <property type="entry name" value="IRON-SULFUR PROTEIN NUBPL"/>
    <property type="match status" value="1"/>
</dbReference>
<feature type="compositionally biased region" description="Low complexity" evidence="16">
    <location>
        <begin position="377"/>
        <end position="407"/>
    </location>
</feature>
<dbReference type="PROSITE" id="PS01215">
    <property type="entry name" value="MRP"/>
    <property type="match status" value="1"/>
</dbReference>
<feature type="region of interest" description="Disordered" evidence="16">
    <location>
        <begin position="161"/>
        <end position="187"/>
    </location>
</feature>
<keyword evidence="6" id="KW-0547">Nucleotide-binding</keyword>
<keyword evidence="3" id="KW-0813">Transport</keyword>
<dbReference type="GO" id="GO:0005643">
    <property type="term" value="C:nuclear pore"/>
    <property type="evidence" value="ECO:0007669"/>
    <property type="project" value="UniProtKB-SubCell"/>
</dbReference>
<dbReference type="CDD" id="cd02037">
    <property type="entry name" value="Mrp_NBP35"/>
    <property type="match status" value="1"/>
</dbReference>
<dbReference type="Pfam" id="PF12110">
    <property type="entry name" value="Nup96"/>
    <property type="match status" value="1"/>
</dbReference>
<dbReference type="FunCoup" id="A0A2N3N5X8">
    <property type="interactions" value="697"/>
</dbReference>
<dbReference type="GO" id="GO:0046872">
    <property type="term" value="F:metal ion binding"/>
    <property type="evidence" value="ECO:0007669"/>
    <property type="project" value="UniProtKB-KW"/>
</dbReference>
<dbReference type="GO" id="GO:0015031">
    <property type="term" value="P:protein transport"/>
    <property type="evidence" value="ECO:0007669"/>
    <property type="project" value="UniProtKB-KW"/>
</dbReference>
<dbReference type="Gene3D" id="1.10.10.2360">
    <property type="match status" value="1"/>
</dbReference>
<accession>A0A2N3N5X8</accession>
<evidence type="ECO:0000256" key="10">
    <source>
        <dbReference type="ARBA" id="ARBA00023004"/>
    </source>
</evidence>
<dbReference type="FunFam" id="3.30.1610.10:FF:000003">
    <property type="entry name" value="Nucleoporin SONB, putative"/>
    <property type="match status" value="1"/>
</dbReference>
<dbReference type="GO" id="GO:0005739">
    <property type="term" value="C:mitochondrion"/>
    <property type="evidence" value="ECO:0007669"/>
    <property type="project" value="TreeGrafter"/>
</dbReference>
<evidence type="ECO:0000313" key="18">
    <source>
        <dbReference type="EMBL" id="PKS07849.1"/>
    </source>
</evidence>
<feature type="region of interest" description="Disordered" evidence="16">
    <location>
        <begin position="376"/>
        <end position="483"/>
    </location>
</feature>
<dbReference type="GO" id="GO:0032981">
    <property type="term" value="P:mitochondrial respiratory chain complex I assembly"/>
    <property type="evidence" value="ECO:0007669"/>
    <property type="project" value="TreeGrafter"/>
</dbReference>
<reference evidence="18 19" key="1">
    <citation type="journal article" date="2017" name="G3 (Bethesda)">
        <title>First Draft Genome Sequence of the Pathogenic Fungus Lomentospora prolificans (Formerly Scedosporium prolificans).</title>
        <authorList>
            <person name="Luo R."/>
            <person name="Zimin A."/>
            <person name="Workman R."/>
            <person name="Fan Y."/>
            <person name="Pertea G."/>
            <person name="Grossman N."/>
            <person name="Wear M.P."/>
            <person name="Jia B."/>
            <person name="Miller H."/>
            <person name="Casadevall A."/>
            <person name="Timp W."/>
            <person name="Zhang S.X."/>
            <person name="Salzberg S.L."/>
        </authorList>
    </citation>
    <scope>NUCLEOTIDE SEQUENCE [LARGE SCALE GENOMIC DNA]</scope>
    <source>
        <strain evidence="18 19">JHH-5317</strain>
    </source>
</reference>
<dbReference type="InterPro" id="IPR036903">
    <property type="entry name" value="Nup98_auto-Pept-S59_dom_sf"/>
</dbReference>
<evidence type="ECO:0000256" key="6">
    <source>
        <dbReference type="ARBA" id="ARBA00022741"/>
    </source>
</evidence>
<feature type="compositionally biased region" description="Low complexity" evidence="16">
    <location>
        <begin position="560"/>
        <end position="593"/>
    </location>
</feature>
<evidence type="ECO:0000256" key="15">
    <source>
        <dbReference type="ARBA" id="ARBA00024036"/>
    </source>
</evidence>
<keyword evidence="9" id="KW-0653">Protein transport</keyword>
<keyword evidence="19" id="KW-1185">Reference proteome</keyword>
<dbReference type="GO" id="GO:0005524">
    <property type="term" value="F:ATP binding"/>
    <property type="evidence" value="ECO:0007669"/>
    <property type="project" value="UniProtKB-KW"/>
</dbReference>
<dbReference type="Proteomes" id="UP000233524">
    <property type="component" value="Unassembled WGS sequence"/>
</dbReference>
<feature type="domain" description="Peptidase S59" evidence="17">
    <location>
        <begin position="876"/>
        <end position="1015"/>
    </location>
</feature>
<evidence type="ECO:0000256" key="8">
    <source>
        <dbReference type="ARBA" id="ARBA00022840"/>
    </source>
</evidence>
<organism evidence="18 19">
    <name type="scientific">Lomentospora prolificans</name>
    <dbReference type="NCBI Taxonomy" id="41688"/>
    <lineage>
        <taxon>Eukaryota</taxon>
        <taxon>Fungi</taxon>
        <taxon>Dikarya</taxon>
        <taxon>Ascomycota</taxon>
        <taxon>Pezizomycotina</taxon>
        <taxon>Sordariomycetes</taxon>
        <taxon>Hypocreomycetidae</taxon>
        <taxon>Microascales</taxon>
        <taxon>Microascaceae</taxon>
        <taxon>Lomentospora</taxon>
    </lineage>
</organism>
<dbReference type="GO" id="GO:0051028">
    <property type="term" value="P:mRNA transport"/>
    <property type="evidence" value="ECO:0007669"/>
    <property type="project" value="UniProtKB-KW"/>
</dbReference>
<feature type="region of interest" description="Disordered" evidence="16">
    <location>
        <begin position="524"/>
        <end position="613"/>
    </location>
</feature>
<feature type="region of interest" description="Disordered" evidence="16">
    <location>
        <begin position="1894"/>
        <end position="1918"/>
    </location>
</feature>
<dbReference type="Pfam" id="PF04096">
    <property type="entry name" value="Nucleoporin2"/>
    <property type="match status" value="1"/>
</dbReference>
<keyword evidence="14" id="KW-0539">Nucleus</keyword>
<dbReference type="GO" id="GO:0140663">
    <property type="term" value="F:ATP-dependent FeS chaperone activity"/>
    <property type="evidence" value="ECO:0007669"/>
    <property type="project" value="InterPro"/>
</dbReference>
<dbReference type="InterPro" id="IPR033756">
    <property type="entry name" value="YlxH/NBP35"/>
</dbReference>